<proteinExistence type="predicted"/>
<dbReference type="EMBL" id="CASHSV030000206">
    <property type="protein sequence ID" value="CAJ2656084.1"/>
    <property type="molecule type" value="Genomic_DNA"/>
</dbReference>
<evidence type="ECO:0000313" key="2">
    <source>
        <dbReference type="Proteomes" id="UP001177021"/>
    </source>
</evidence>
<accession>A0ACB0KJB6</accession>
<comment type="caution">
    <text evidence="1">The sequence shown here is derived from an EMBL/GenBank/DDBJ whole genome shotgun (WGS) entry which is preliminary data.</text>
</comment>
<evidence type="ECO:0000313" key="1">
    <source>
        <dbReference type="EMBL" id="CAJ2656084.1"/>
    </source>
</evidence>
<gene>
    <name evidence="1" type="ORF">MILVUS5_LOCUS22907</name>
</gene>
<organism evidence="1 2">
    <name type="scientific">Trifolium pratense</name>
    <name type="common">Red clover</name>
    <dbReference type="NCBI Taxonomy" id="57577"/>
    <lineage>
        <taxon>Eukaryota</taxon>
        <taxon>Viridiplantae</taxon>
        <taxon>Streptophyta</taxon>
        <taxon>Embryophyta</taxon>
        <taxon>Tracheophyta</taxon>
        <taxon>Spermatophyta</taxon>
        <taxon>Magnoliopsida</taxon>
        <taxon>eudicotyledons</taxon>
        <taxon>Gunneridae</taxon>
        <taxon>Pentapetalae</taxon>
        <taxon>rosids</taxon>
        <taxon>fabids</taxon>
        <taxon>Fabales</taxon>
        <taxon>Fabaceae</taxon>
        <taxon>Papilionoideae</taxon>
        <taxon>50 kb inversion clade</taxon>
        <taxon>NPAAA clade</taxon>
        <taxon>Hologalegina</taxon>
        <taxon>IRL clade</taxon>
        <taxon>Trifolieae</taxon>
        <taxon>Trifolium</taxon>
    </lineage>
</organism>
<keyword evidence="2" id="KW-1185">Reference proteome</keyword>
<reference evidence="1" key="1">
    <citation type="submission" date="2023-10" db="EMBL/GenBank/DDBJ databases">
        <authorList>
            <person name="Rodriguez Cubillos JULIANA M."/>
            <person name="De Vega J."/>
        </authorList>
    </citation>
    <scope>NUCLEOTIDE SEQUENCE</scope>
</reference>
<protein>
    <submittedName>
        <fullName evidence="1">Uncharacterized protein</fullName>
    </submittedName>
</protein>
<name>A0ACB0KJB6_TRIPR</name>
<sequence length="328" mass="38136">MAHQGSDLEESLVQRQEKINAACSLLFQLGFGENLFTIKNIYEHGFTDNEFLEFIEPLTSIADLETDVDELEHISTYLPFKVSQSQSYICLPPYDFGHFLEFMNGLNGSEGPKTLDDVSTRIKKKKKNLEKKELTKGEVDLAQMLVDYAASRRLARKNILYEIEELKRRQKEMEMEYARIDDDLRTKLGPLYDYKEPSIYELRIEAYKLYEEDCKSKGTIAIPKYHEMGFKKAMDAFGDIVKERRRLATYVNDPIRKENIKNHFKGMILMFAGDKTDHGDTKIVYKFASELSEGVYDEPNLPSSKRARSGKKRKDVHSRKTKKIKYES</sequence>
<dbReference type="Proteomes" id="UP001177021">
    <property type="component" value="Unassembled WGS sequence"/>
</dbReference>